<comment type="caution">
    <text evidence="2">The sequence shown here is derived from an EMBL/GenBank/DDBJ whole genome shotgun (WGS) entry which is preliminary data.</text>
</comment>
<evidence type="ECO:0000313" key="2">
    <source>
        <dbReference type="EMBL" id="KAI8583316.1"/>
    </source>
</evidence>
<feature type="region of interest" description="Disordered" evidence="1">
    <location>
        <begin position="91"/>
        <end position="163"/>
    </location>
</feature>
<feature type="compositionally biased region" description="Acidic residues" evidence="1">
    <location>
        <begin position="120"/>
        <end position="132"/>
    </location>
</feature>
<feature type="compositionally biased region" description="Basic and acidic residues" evidence="1">
    <location>
        <begin position="133"/>
        <end position="147"/>
    </location>
</feature>
<proteinExistence type="predicted"/>
<evidence type="ECO:0000256" key="1">
    <source>
        <dbReference type="SAM" id="MobiDB-lite"/>
    </source>
</evidence>
<name>A0AAD5EI38_UMBRA</name>
<dbReference type="GeneID" id="75911340"/>
<feature type="compositionally biased region" description="Basic and acidic residues" evidence="1">
    <location>
        <begin position="91"/>
        <end position="106"/>
    </location>
</feature>
<protein>
    <submittedName>
        <fullName evidence="2">Uncharacterized protein</fullName>
    </submittedName>
</protein>
<reference evidence="2" key="2">
    <citation type="journal article" date="2022" name="Proc. Natl. Acad. Sci. U.S.A.">
        <title>Diploid-dominant life cycles characterize the early evolution of Fungi.</title>
        <authorList>
            <person name="Amses K.R."/>
            <person name="Simmons D.R."/>
            <person name="Longcore J.E."/>
            <person name="Mondo S.J."/>
            <person name="Seto K."/>
            <person name="Jeronimo G.H."/>
            <person name="Bonds A.E."/>
            <person name="Quandt C.A."/>
            <person name="Davis W.J."/>
            <person name="Chang Y."/>
            <person name="Federici B.A."/>
            <person name="Kuo A."/>
            <person name="LaButti K."/>
            <person name="Pangilinan J."/>
            <person name="Andreopoulos W."/>
            <person name="Tritt A."/>
            <person name="Riley R."/>
            <person name="Hundley H."/>
            <person name="Johnson J."/>
            <person name="Lipzen A."/>
            <person name="Barry K."/>
            <person name="Lang B.F."/>
            <person name="Cuomo C.A."/>
            <person name="Buchler N.E."/>
            <person name="Grigoriev I.V."/>
            <person name="Spatafora J.W."/>
            <person name="Stajich J.E."/>
            <person name="James T.Y."/>
        </authorList>
    </citation>
    <scope>NUCLEOTIDE SEQUENCE</scope>
    <source>
        <strain evidence="2">AG</strain>
    </source>
</reference>
<evidence type="ECO:0000313" key="3">
    <source>
        <dbReference type="Proteomes" id="UP001206595"/>
    </source>
</evidence>
<sequence>MDVKFIRSVFSTVSNFSVSYYYGLNELSYIHSILPRVFPLLHVFSKPLSEPLFHLFFFGIKRENVRFKSIFKYPVKAIEMRHCSVALGATKESESVTKDLEGKDATKPYNEGHGTASPDDVAESEAAFDTETVDPKDEMDKAGDKLDVSGANEKASPTPGNDD</sequence>
<accession>A0AAD5EI38</accession>
<keyword evidence="3" id="KW-1185">Reference proteome</keyword>
<gene>
    <name evidence="2" type="ORF">K450DRAFT_223022</name>
</gene>
<organism evidence="2 3">
    <name type="scientific">Umbelopsis ramanniana AG</name>
    <dbReference type="NCBI Taxonomy" id="1314678"/>
    <lineage>
        <taxon>Eukaryota</taxon>
        <taxon>Fungi</taxon>
        <taxon>Fungi incertae sedis</taxon>
        <taxon>Mucoromycota</taxon>
        <taxon>Mucoromycotina</taxon>
        <taxon>Umbelopsidomycetes</taxon>
        <taxon>Umbelopsidales</taxon>
        <taxon>Umbelopsidaceae</taxon>
        <taxon>Umbelopsis</taxon>
    </lineage>
</organism>
<dbReference type="EMBL" id="MU620896">
    <property type="protein sequence ID" value="KAI8583316.1"/>
    <property type="molecule type" value="Genomic_DNA"/>
</dbReference>
<dbReference type="RefSeq" id="XP_051448320.1">
    <property type="nucleotide sequence ID" value="XM_051585992.1"/>
</dbReference>
<dbReference type="Proteomes" id="UP001206595">
    <property type="component" value="Unassembled WGS sequence"/>
</dbReference>
<reference evidence="2" key="1">
    <citation type="submission" date="2021-06" db="EMBL/GenBank/DDBJ databases">
        <authorList>
            <consortium name="DOE Joint Genome Institute"/>
            <person name="Mondo S.J."/>
            <person name="Amses K.R."/>
            <person name="Simmons D.R."/>
            <person name="Longcore J.E."/>
            <person name="Seto K."/>
            <person name="Alves G.H."/>
            <person name="Bonds A.E."/>
            <person name="Quandt C.A."/>
            <person name="Davis W.J."/>
            <person name="Chang Y."/>
            <person name="Letcher P.M."/>
            <person name="Powell M.J."/>
            <person name="Kuo A."/>
            <person name="Labutti K."/>
            <person name="Pangilinan J."/>
            <person name="Andreopoulos W."/>
            <person name="Tritt A."/>
            <person name="Riley R."/>
            <person name="Hundley H."/>
            <person name="Johnson J."/>
            <person name="Lipzen A."/>
            <person name="Barry K."/>
            <person name="Berbee M.L."/>
            <person name="Buchler N.E."/>
            <person name="Grigoriev I.V."/>
            <person name="Spatafora J.W."/>
            <person name="Stajich J.E."/>
            <person name="James T.Y."/>
        </authorList>
    </citation>
    <scope>NUCLEOTIDE SEQUENCE</scope>
    <source>
        <strain evidence="2">AG</strain>
    </source>
</reference>
<dbReference type="AlphaFoldDB" id="A0AAD5EI38"/>